<name>A0A2H3CSZ9_9AGAR</name>
<keyword evidence="2" id="KW-1185">Reference proteome</keyword>
<sequence length="86" mass="10204">MHEPFACIPSKFHFPPIHVRIFLFQPEESRRTCQWPVPWLPRLSLTGRVCDHKSDFQSVLLSLLMPLFIISTYSYRIPTIYRVCVL</sequence>
<gene>
    <name evidence="1" type="ORF">ARMSODRAFT_40550</name>
</gene>
<proteinExistence type="predicted"/>
<organism evidence="1 2">
    <name type="scientific">Armillaria solidipes</name>
    <dbReference type="NCBI Taxonomy" id="1076256"/>
    <lineage>
        <taxon>Eukaryota</taxon>
        <taxon>Fungi</taxon>
        <taxon>Dikarya</taxon>
        <taxon>Basidiomycota</taxon>
        <taxon>Agaricomycotina</taxon>
        <taxon>Agaricomycetes</taxon>
        <taxon>Agaricomycetidae</taxon>
        <taxon>Agaricales</taxon>
        <taxon>Marasmiineae</taxon>
        <taxon>Physalacriaceae</taxon>
        <taxon>Armillaria</taxon>
    </lineage>
</organism>
<dbReference type="EMBL" id="KZ293415">
    <property type="protein sequence ID" value="PBK78426.1"/>
    <property type="molecule type" value="Genomic_DNA"/>
</dbReference>
<dbReference type="Proteomes" id="UP000218334">
    <property type="component" value="Unassembled WGS sequence"/>
</dbReference>
<accession>A0A2H3CSZ9</accession>
<evidence type="ECO:0000313" key="2">
    <source>
        <dbReference type="Proteomes" id="UP000218334"/>
    </source>
</evidence>
<dbReference type="AlphaFoldDB" id="A0A2H3CSZ9"/>
<protein>
    <submittedName>
        <fullName evidence="1">Uncharacterized protein</fullName>
    </submittedName>
</protein>
<reference evidence="2" key="1">
    <citation type="journal article" date="2017" name="Nat. Ecol. Evol.">
        <title>Genome expansion and lineage-specific genetic innovations in the forest pathogenic fungi Armillaria.</title>
        <authorList>
            <person name="Sipos G."/>
            <person name="Prasanna A.N."/>
            <person name="Walter M.C."/>
            <person name="O'Connor E."/>
            <person name="Balint B."/>
            <person name="Krizsan K."/>
            <person name="Kiss B."/>
            <person name="Hess J."/>
            <person name="Varga T."/>
            <person name="Slot J."/>
            <person name="Riley R."/>
            <person name="Boka B."/>
            <person name="Rigling D."/>
            <person name="Barry K."/>
            <person name="Lee J."/>
            <person name="Mihaltcheva S."/>
            <person name="LaButti K."/>
            <person name="Lipzen A."/>
            <person name="Waldron R."/>
            <person name="Moloney N.M."/>
            <person name="Sperisen C."/>
            <person name="Kredics L."/>
            <person name="Vagvoelgyi C."/>
            <person name="Patrignani A."/>
            <person name="Fitzpatrick D."/>
            <person name="Nagy I."/>
            <person name="Doyle S."/>
            <person name="Anderson J.B."/>
            <person name="Grigoriev I.V."/>
            <person name="Gueldener U."/>
            <person name="Muensterkoetter M."/>
            <person name="Nagy L.G."/>
        </authorList>
    </citation>
    <scope>NUCLEOTIDE SEQUENCE [LARGE SCALE GENOMIC DNA]</scope>
    <source>
        <strain evidence="2">28-4</strain>
    </source>
</reference>
<evidence type="ECO:0000313" key="1">
    <source>
        <dbReference type="EMBL" id="PBK78426.1"/>
    </source>
</evidence>